<reference evidence="2 3" key="1">
    <citation type="journal article" date="2010" name="Nature">
        <title>The Ectocarpus genome and the independent evolution of multicellularity in brown algae.</title>
        <authorList>
            <person name="Cock J.M."/>
            <person name="Sterck L."/>
            <person name="Rouze P."/>
            <person name="Scornet D."/>
            <person name="Allen A.E."/>
            <person name="Amoutzias G."/>
            <person name="Anthouard V."/>
            <person name="Artiguenave F."/>
            <person name="Aury J.M."/>
            <person name="Badger J.H."/>
            <person name="Beszteri B."/>
            <person name="Billiau K."/>
            <person name="Bonnet E."/>
            <person name="Bothwell J.H."/>
            <person name="Bowler C."/>
            <person name="Boyen C."/>
            <person name="Brownlee C."/>
            <person name="Carrano C.J."/>
            <person name="Charrier B."/>
            <person name="Cho G.Y."/>
            <person name="Coelho S.M."/>
            <person name="Collen J."/>
            <person name="Corre E."/>
            <person name="Da Silva C."/>
            <person name="Delage L."/>
            <person name="Delaroque N."/>
            <person name="Dittami S.M."/>
            <person name="Doulbeau S."/>
            <person name="Elias M."/>
            <person name="Farnham G."/>
            <person name="Gachon C.M."/>
            <person name="Gschloessl B."/>
            <person name="Heesch S."/>
            <person name="Jabbari K."/>
            <person name="Jubin C."/>
            <person name="Kawai H."/>
            <person name="Kimura K."/>
            <person name="Kloareg B."/>
            <person name="Kupper F.C."/>
            <person name="Lang D."/>
            <person name="Le Bail A."/>
            <person name="Leblanc C."/>
            <person name="Lerouge P."/>
            <person name="Lohr M."/>
            <person name="Lopez P.J."/>
            <person name="Martens C."/>
            <person name="Maumus F."/>
            <person name="Michel G."/>
            <person name="Miranda-Saavedra D."/>
            <person name="Morales J."/>
            <person name="Moreau H."/>
            <person name="Motomura T."/>
            <person name="Nagasato C."/>
            <person name="Napoli C.A."/>
            <person name="Nelson D.R."/>
            <person name="Nyvall-Collen P."/>
            <person name="Peters A.F."/>
            <person name="Pommier C."/>
            <person name="Potin P."/>
            <person name="Poulain J."/>
            <person name="Quesneville H."/>
            <person name="Read B."/>
            <person name="Rensing S.A."/>
            <person name="Ritter A."/>
            <person name="Rousvoal S."/>
            <person name="Samanta M."/>
            <person name="Samson G."/>
            <person name="Schroeder D.C."/>
            <person name="Segurens B."/>
            <person name="Strittmatter M."/>
            <person name="Tonon T."/>
            <person name="Tregear J.W."/>
            <person name="Valentin K."/>
            <person name="von Dassow P."/>
            <person name="Yamagishi T."/>
            <person name="Van de Peer Y."/>
            <person name="Wincker P."/>
        </authorList>
    </citation>
    <scope>NUCLEOTIDE SEQUENCE [LARGE SCALE GENOMIC DNA]</scope>
    <source>
        <strain evidence="3">Ec32 / CCAP1310/4</strain>
    </source>
</reference>
<feature type="compositionally biased region" description="Polar residues" evidence="1">
    <location>
        <begin position="23"/>
        <end position="35"/>
    </location>
</feature>
<dbReference type="EMBL" id="FN649760">
    <property type="protein sequence ID" value="CBJ31950.1"/>
    <property type="molecule type" value="Genomic_DNA"/>
</dbReference>
<name>D7FVM9_ECTSI</name>
<sequence>MFVGRQPLTGRRRFSPSHPSSHNGNGTTPFWASDQNWEEPSRRELERRSR</sequence>
<accession>D7FVM9</accession>
<feature type="region of interest" description="Disordered" evidence="1">
    <location>
        <begin position="1"/>
        <end position="50"/>
    </location>
</feature>
<protein>
    <submittedName>
        <fullName evidence="2">Uncharacterized protein</fullName>
    </submittedName>
</protein>
<dbReference type="Proteomes" id="UP000002630">
    <property type="component" value="Unassembled WGS sequence"/>
</dbReference>
<evidence type="ECO:0000256" key="1">
    <source>
        <dbReference type="SAM" id="MobiDB-lite"/>
    </source>
</evidence>
<proteinExistence type="predicted"/>
<dbReference type="InParanoid" id="D7FVM9"/>
<keyword evidence="3" id="KW-1185">Reference proteome</keyword>
<gene>
    <name evidence="2" type="ORF">Esi_0296_0014</name>
</gene>
<organism evidence="2 3">
    <name type="scientific">Ectocarpus siliculosus</name>
    <name type="common">Brown alga</name>
    <name type="synonym">Conferva siliculosa</name>
    <dbReference type="NCBI Taxonomy" id="2880"/>
    <lineage>
        <taxon>Eukaryota</taxon>
        <taxon>Sar</taxon>
        <taxon>Stramenopiles</taxon>
        <taxon>Ochrophyta</taxon>
        <taxon>PX clade</taxon>
        <taxon>Phaeophyceae</taxon>
        <taxon>Ectocarpales</taxon>
        <taxon>Ectocarpaceae</taxon>
        <taxon>Ectocarpus</taxon>
    </lineage>
</organism>
<evidence type="ECO:0000313" key="3">
    <source>
        <dbReference type="Proteomes" id="UP000002630"/>
    </source>
</evidence>
<feature type="compositionally biased region" description="Basic and acidic residues" evidence="1">
    <location>
        <begin position="39"/>
        <end position="50"/>
    </location>
</feature>
<evidence type="ECO:0000313" key="2">
    <source>
        <dbReference type="EMBL" id="CBJ31950.1"/>
    </source>
</evidence>
<dbReference type="AlphaFoldDB" id="D7FVM9"/>